<comment type="caution">
    <text evidence="3">The sequence shown here is derived from an EMBL/GenBank/DDBJ whole genome shotgun (WGS) entry which is preliminary data.</text>
</comment>
<reference evidence="3 4" key="1">
    <citation type="journal article" date="2015" name="Genome Biol.">
        <title>Comparative genomics of Steinernema reveals deeply conserved gene regulatory networks.</title>
        <authorList>
            <person name="Dillman A.R."/>
            <person name="Macchietto M."/>
            <person name="Porter C.F."/>
            <person name="Rogers A."/>
            <person name="Williams B."/>
            <person name="Antoshechkin I."/>
            <person name="Lee M.M."/>
            <person name="Goodwin Z."/>
            <person name="Lu X."/>
            <person name="Lewis E.E."/>
            <person name="Goodrich-Blair H."/>
            <person name="Stock S.P."/>
            <person name="Adams B.J."/>
            <person name="Sternberg P.W."/>
            <person name="Mortazavi A."/>
        </authorList>
    </citation>
    <scope>NUCLEOTIDE SEQUENCE [LARGE SCALE GENOMIC DNA]</scope>
    <source>
        <strain evidence="3 4">ALL</strain>
    </source>
</reference>
<keyword evidence="4" id="KW-1185">Reference proteome</keyword>
<evidence type="ECO:0000256" key="1">
    <source>
        <dbReference type="SAM" id="MobiDB-lite"/>
    </source>
</evidence>
<dbReference type="Proteomes" id="UP000298663">
    <property type="component" value="Unassembled WGS sequence"/>
</dbReference>
<dbReference type="Pfam" id="PF11977">
    <property type="entry name" value="RNase_Zc3h12a"/>
    <property type="match status" value="1"/>
</dbReference>
<organism evidence="3 4">
    <name type="scientific">Steinernema carpocapsae</name>
    <name type="common">Entomopathogenic nematode</name>
    <dbReference type="NCBI Taxonomy" id="34508"/>
    <lineage>
        <taxon>Eukaryota</taxon>
        <taxon>Metazoa</taxon>
        <taxon>Ecdysozoa</taxon>
        <taxon>Nematoda</taxon>
        <taxon>Chromadorea</taxon>
        <taxon>Rhabditida</taxon>
        <taxon>Tylenchina</taxon>
        <taxon>Panagrolaimomorpha</taxon>
        <taxon>Strongyloidoidea</taxon>
        <taxon>Steinernematidae</taxon>
        <taxon>Steinernema</taxon>
    </lineage>
</organism>
<feature type="region of interest" description="Disordered" evidence="1">
    <location>
        <begin position="52"/>
        <end position="95"/>
    </location>
</feature>
<dbReference type="OrthoDB" id="392925at2759"/>
<dbReference type="PANTHER" id="PTHR12876:SF37">
    <property type="entry name" value="ENDORIBONUCLEASE REGE-1-RELATED"/>
    <property type="match status" value="1"/>
</dbReference>
<dbReference type="GO" id="GO:0005634">
    <property type="term" value="C:nucleus"/>
    <property type="evidence" value="ECO:0007669"/>
    <property type="project" value="TreeGrafter"/>
</dbReference>
<evidence type="ECO:0000313" key="3">
    <source>
        <dbReference type="EMBL" id="TKR64248.1"/>
    </source>
</evidence>
<dbReference type="GO" id="GO:0003729">
    <property type="term" value="F:mRNA binding"/>
    <property type="evidence" value="ECO:0007669"/>
    <property type="project" value="TreeGrafter"/>
</dbReference>
<dbReference type="InterPro" id="IPR051101">
    <property type="entry name" value="ZC3H12/N4BP1_RNase_Reg"/>
</dbReference>
<dbReference type="PANTHER" id="PTHR12876">
    <property type="entry name" value="N4BP1-RELATED"/>
    <property type="match status" value="1"/>
</dbReference>
<dbReference type="GO" id="GO:0036464">
    <property type="term" value="C:cytoplasmic ribonucleoprotein granule"/>
    <property type="evidence" value="ECO:0007669"/>
    <property type="project" value="TreeGrafter"/>
</dbReference>
<dbReference type="InterPro" id="IPR021869">
    <property type="entry name" value="RNase_Zc3h12_NYN"/>
</dbReference>
<dbReference type="EMBL" id="AZBU02000009">
    <property type="protein sequence ID" value="TKR64248.1"/>
    <property type="molecule type" value="Genomic_DNA"/>
</dbReference>
<name>A0A4U5M5W2_STECR</name>
<dbReference type="Gene3D" id="3.40.50.11980">
    <property type="match status" value="1"/>
</dbReference>
<evidence type="ECO:0000313" key="4">
    <source>
        <dbReference type="Proteomes" id="UP000298663"/>
    </source>
</evidence>
<feature type="domain" description="RNase NYN" evidence="2">
    <location>
        <begin position="120"/>
        <end position="258"/>
    </location>
</feature>
<proteinExistence type="predicted"/>
<gene>
    <name evidence="3" type="ORF">L596_024817</name>
</gene>
<dbReference type="GO" id="GO:0004521">
    <property type="term" value="F:RNA endonuclease activity"/>
    <property type="evidence" value="ECO:0007669"/>
    <property type="project" value="TreeGrafter"/>
</dbReference>
<sequence length="450" mass="51460">MNRSSRPFPSAVEAPRGRVFVPAAPRQLRPLRRPKDRSAAFLTGANAVSLPSSRGRSLVFAKPEEAPLKKPENGRKPAGDASPKQRRFRPKSGSFCRGRSYKWPLMERHFKIRDTKAVPRLVVIDGCNVARSASGRSRENVNCLGLLCVVKFLVSRDIDVVIFLPVVYNNQYNFNAKNLHVLPILNKLNILTFTPARASRGDRDAFINYDDLYVLDFAERYGGCVVSSDRFDDIRGIDEYKKYHEIIDKRRIDVRFQIGCGEEQDRIRGHFPEFFIHGDQLGNESKNPKAAEEHLKASMFCVESDSEFLKTSTRRKMWSSERRAKILAMIDQMLEEMDVNKNSNTHLPSMYSDPKAAKHVFKTRLCKTSRAEEEVFPRNERPAAHKDKLYDCFDDDNLKQWRHFGEEAQENFEDAGGEIETITVIDSVADIAEEFLREAALLAVKEVEVQ</sequence>
<evidence type="ECO:0000259" key="2">
    <source>
        <dbReference type="Pfam" id="PF11977"/>
    </source>
</evidence>
<feature type="compositionally biased region" description="Basic and acidic residues" evidence="1">
    <location>
        <begin position="62"/>
        <end position="78"/>
    </location>
</feature>
<accession>A0A4U5M5W2</accession>
<reference evidence="3 4" key="2">
    <citation type="journal article" date="2019" name="G3 (Bethesda)">
        <title>Hybrid Assembly of the Genome of the Entomopathogenic Nematode Steinernema carpocapsae Identifies the X-Chromosome.</title>
        <authorList>
            <person name="Serra L."/>
            <person name="Macchietto M."/>
            <person name="Macias-Munoz A."/>
            <person name="McGill C.J."/>
            <person name="Rodriguez I.M."/>
            <person name="Rodriguez B."/>
            <person name="Murad R."/>
            <person name="Mortazavi A."/>
        </authorList>
    </citation>
    <scope>NUCLEOTIDE SEQUENCE [LARGE SCALE GENOMIC DNA]</scope>
    <source>
        <strain evidence="3 4">ALL</strain>
    </source>
</reference>
<protein>
    <recommendedName>
        <fullName evidence="2">RNase NYN domain-containing protein</fullName>
    </recommendedName>
</protein>
<dbReference type="AlphaFoldDB" id="A0A4U5M5W2"/>